<organism evidence="5 6">
    <name type="scientific">Eucalyptus globulus</name>
    <name type="common">Tasmanian blue gum</name>
    <dbReference type="NCBI Taxonomy" id="34317"/>
    <lineage>
        <taxon>Eukaryota</taxon>
        <taxon>Viridiplantae</taxon>
        <taxon>Streptophyta</taxon>
        <taxon>Embryophyta</taxon>
        <taxon>Tracheophyta</taxon>
        <taxon>Spermatophyta</taxon>
        <taxon>Magnoliopsida</taxon>
        <taxon>eudicotyledons</taxon>
        <taxon>Gunneridae</taxon>
        <taxon>Pentapetalae</taxon>
        <taxon>rosids</taxon>
        <taxon>malvids</taxon>
        <taxon>Myrtales</taxon>
        <taxon>Myrtaceae</taxon>
        <taxon>Myrtoideae</taxon>
        <taxon>Eucalypteae</taxon>
        <taxon>Eucalyptus</taxon>
    </lineage>
</organism>
<dbReference type="InterPro" id="IPR042197">
    <property type="entry name" value="Apaf_helical"/>
</dbReference>
<dbReference type="PANTHER" id="PTHR11017">
    <property type="entry name" value="LEUCINE-RICH REPEAT-CONTAINING PROTEIN"/>
    <property type="match status" value="1"/>
</dbReference>
<name>A0ABD3L5W8_EUCGL</name>
<dbReference type="InterPro" id="IPR044974">
    <property type="entry name" value="Disease_R_plants"/>
</dbReference>
<keyword evidence="2" id="KW-0611">Plant defense</keyword>
<sequence>MEGDGLSDPESLAQTLHTGASIHRVPGDAGYPDEGEVSPSSFDEGTFVSFQSATTPMPWDDLDINKVLLSSFDDDHARMAAFMDDKEVRKAEEMIMPANFGAVVGESGRPYRYDVFLSFRGVDTRNGFASHLHAALDQRGIAGFMDEEELWKGEEIAPAILGAMGESRISIVVDPSDVRKQRRRYGQALIDHEERLKSNSWNPEKVKRWREALSKAANISGWHLDGEEDDYAKATYNAFAQKFEHCSFLSNVRETHEKFAEDGLVQLQEAFISQVMWDDSLRLSNVHRGMSMTKTRLWEKKFLIVLDDVNQLIQLETLVGGCDWFGWVVEVNIITTRDKHLLAAHGIESMYRVQPLGRLLARRLLDSIVFQNFPPPPGYGMILHNKVDYTKGLPLAVKILCSFLRGRSLVEWKSTLDKLERVFNGEIFNVLRISFDGLDDYEKDIFLDIACLFKGESRSKVIEILESCDLYPNNGIAILIDKSLVTIEHGKLEMHDMIQEMGREIVRRESPKEPGERSRLWFHEDMLHVLAEGTVIN</sequence>
<keyword evidence="1" id="KW-0677">Repeat</keyword>
<dbReference type="Proteomes" id="UP001634007">
    <property type="component" value="Unassembled WGS sequence"/>
</dbReference>
<dbReference type="GO" id="GO:0006952">
    <property type="term" value="P:defense response"/>
    <property type="evidence" value="ECO:0007669"/>
    <property type="project" value="UniProtKB-KW"/>
</dbReference>
<evidence type="ECO:0000256" key="3">
    <source>
        <dbReference type="SAM" id="MobiDB-lite"/>
    </source>
</evidence>
<dbReference type="SUPFAM" id="SSF52200">
    <property type="entry name" value="Toll/Interleukin receptor TIR domain"/>
    <property type="match status" value="1"/>
</dbReference>
<evidence type="ECO:0000259" key="4">
    <source>
        <dbReference type="PROSITE" id="PS50104"/>
    </source>
</evidence>
<dbReference type="Pfam" id="PF23282">
    <property type="entry name" value="WHD_ROQ1"/>
    <property type="match status" value="1"/>
</dbReference>
<dbReference type="InterPro" id="IPR036390">
    <property type="entry name" value="WH_DNA-bd_sf"/>
</dbReference>
<dbReference type="Gene3D" id="1.10.8.430">
    <property type="entry name" value="Helical domain of apoptotic protease-activating factors"/>
    <property type="match status" value="1"/>
</dbReference>
<dbReference type="InterPro" id="IPR035897">
    <property type="entry name" value="Toll_tir_struct_dom_sf"/>
</dbReference>
<dbReference type="EMBL" id="JBJKBG010000003">
    <property type="protein sequence ID" value="KAL3747244.1"/>
    <property type="molecule type" value="Genomic_DNA"/>
</dbReference>
<evidence type="ECO:0000313" key="5">
    <source>
        <dbReference type="EMBL" id="KAL3747244.1"/>
    </source>
</evidence>
<keyword evidence="6" id="KW-1185">Reference proteome</keyword>
<proteinExistence type="predicted"/>
<accession>A0ABD3L5W8</accession>
<dbReference type="InterPro" id="IPR000157">
    <property type="entry name" value="TIR_dom"/>
</dbReference>
<evidence type="ECO:0000256" key="1">
    <source>
        <dbReference type="ARBA" id="ARBA00022737"/>
    </source>
</evidence>
<dbReference type="Pfam" id="PF01582">
    <property type="entry name" value="TIR"/>
    <property type="match status" value="1"/>
</dbReference>
<gene>
    <name evidence="5" type="ORF">ACJRO7_016084</name>
</gene>
<dbReference type="SUPFAM" id="SSF52540">
    <property type="entry name" value="P-loop containing nucleoside triphosphate hydrolases"/>
    <property type="match status" value="1"/>
</dbReference>
<evidence type="ECO:0000313" key="6">
    <source>
        <dbReference type="Proteomes" id="UP001634007"/>
    </source>
</evidence>
<dbReference type="PANTHER" id="PTHR11017:SF527">
    <property type="entry name" value="TMV RESISTANCE PROTEIN N-LIKE"/>
    <property type="match status" value="1"/>
</dbReference>
<dbReference type="InterPro" id="IPR027417">
    <property type="entry name" value="P-loop_NTPase"/>
</dbReference>
<dbReference type="Gene3D" id="3.40.50.10140">
    <property type="entry name" value="Toll/interleukin-1 receptor homology (TIR) domain"/>
    <property type="match status" value="2"/>
</dbReference>
<dbReference type="AlphaFoldDB" id="A0ABD3L5W8"/>
<dbReference type="SMART" id="SM00255">
    <property type="entry name" value="TIR"/>
    <property type="match status" value="1"/>
</dbReference>
<reference evidence="5 6" key="1">
    <citation type="submission" date="2024-11" db="EMBL/GenBank/DDBJ databases">
        <title>Chromosome-level genome assembly of Eucalyptus globulus Labill. provides insights into its genome evolution.</title>
        <authorList>
            <person name="Li X."/>
        </authorList>
    </citation>
    <scope>NUCLEOTIDE SEQUENCE [LARGE SCALE GENOMIC DNA]</scope>
    <source>
        <strain evidence="5">CL2024</strain>
        <tissue evidence="5">Fresh tender leaves</tissue>
    </source>
</reference>
<dbReference type="PRINTS" id="PR00364">
    <property type="entry name" value="DISEASERSIST"/>
</dbReference>
<dbReference type="SUPFAM" id="SSF46785">
    <property type="entry name" value="Winged helix' DNA-binding domain"/>
    <property type="match status" value="1"/>
</dbReference>
<feature type="domain" description="TIR" evidence="4">
    <location>
        <begin position="111"/>
        <end position="247"/>
    </location>
</feature>
<protein>
    <recommendedName>
        <fullName evidence="4">TIR domain-containing protein</fullName>
    </recommendedName>
</protein>
<feature type="region of interest" description="Disordered" evidence="3">
    <location>
        <begin position="22"/>
        <end position="44"/>
    </location>
</feature>
<evidence type="ECO:0000256" key="2">
    <source>
        <dbReference type="ARBA" id="ARBA00022821"/>
    </source>
</evidence>
<comment type="caution">
    <text evidence="5">The sequence shown here is derived from an EMBL/GenBank/DDBJ whole genome shotgun (WGS) entry which is preliminary data.</text>
</comment>
<dbReference type="PROSITE" id="PS50104">
    <property type="entry name" value="TIR"/>
    <property type="match status" value="1"/>
</dbReference>
<dbReference type="InterPro" id="IPR058192">
    <property type="entry name" value="WHD_ROQ1-like"/>
</dbReference>